<comment type="caution">
    <text evidence="1">The sequence shown here is derived from an EMBL/GenBank/DDBJ whole genome shotgun (WGS) entry which is preliminary data.</text>
</comment>
<keyword evidence="2" id="KW-1185">Reference proteome</keyword>
<proteinExistence type="predicted"/>
<reference evidence="1 2" key="1">
    <citation type="submission" date="2021-06" db="EMBL/GenBank/DDBJ databases">
        <title>Caerostris extrusa draft genome.</title>
        <authorList>
            <person name="Kono N."/>
            <person name="Arakawa K."/>
        </authorList>
    </citation>
    <scope>NUCLEOTIDE SEQUENCE [LARGE SCALE GENOMIC DNA]</scope>
</reference>
<accession>A0AAV4UVS7</accession>
<name>A0AAV4UVS7_CAEEX</name>
<organism evidence="1 2">
    <name type="scientific">Caerostris extrusa</name>
    <name type="common">Bark spider</name>
    <name type="synonym">Caerostris bankana</name>
    <dbReference type="NCBI Taxonomy" id="172846"/>
    <lineage>
        <taxon>Eukaryota</taxon>
        <taxon>Metazoa</taxon>
        <taxon>Ecdysozoa</taxon>
        <taxon>Arthropoda</taxon>
        <taxon>Chelicerata</taxon>
        <taxon>Arachnida</taxon>
        <taxon>Araneae</taxon>
        <taxon>Araneomorphae</taxon>
        <taxon>Entelegynae</taxon>
        <taxon>Araneoidea</taxon>
        <taxon>Araneidae</taxon>
        <taxon>Caerostris</taxon>
    </lineage>
</organism>
<sequence length="88" mass="10304">MSFKLQFSDGRNWTQIKKHFPIVKWCFCYGPRPLKVSNGQALSAIELVDIPVIIEKKGMHCPFIRRMHPWRSIVILNIQIERGGGRRK</sequence>
<dbReference type="Proteomes" id="UP001054945">
    <property type="component" value="Unassembled WGS sequence"/>
</dbReference>
<evidence type="ECO:0000313" key="2">
    <source>
        <dbReference type="Proteomes" id="UP001054945"/>
    </source>
</evidence>
<gene>
    <name evidence="1" type="ORF">CEXT_354261</name>
</gene>
<evidence type="ECO:0000313" key="1">
    <source>
        <dbReference type="EMBL" id="GIY61831.1"/>
    </source>
</evidence>
<dbReference type="AlphaFoldDB" id="A0AAV4UVS7"/>
<dbReference type="EMBL" id="BPLR01013529">
    <property type="protein sequence ID" value="GIY61831.1"/>
    <property type="molecule type" value="Genomic_DNA"/>
</dbReference>
<protein>
    <submittedName>
        <fullName evidence="1">Uncharacterized protein</fullName>
    </submittedName>
</protein>